<dbReference type="Proteomes" id="UP000220527">
    <property type="component" value="Unassembled WGS sequence"/>
</dbReference>
<dbReference type="EMBL" id="NQWI01000020">
    <property type="protein sequence ID" value="PDW03817.1"/>
    <property type="molecule type" value="Genomic_DNA"/>
</dbReference>
<organism evidence="1 2">
    <name type="scientific">Candidatus Viridilinea mediisalina</name>
    <dbReference type="NCBI Taxonomy" id="2024553"/>
    <lineage>
        <taxon>Bacteria</taxon>
        <taxon>Bacillati</taxon>
        <taxon>Chloroflexota</taxon>
        <taxon>Chloroflexia</taxon>
        <taxon>Chloroflexales</taxon>
        <taxon>Chloroflexineae</taxon>
        <taxon>Oscillochloridaceae</taxon>
        <taxon>Candidatus Viridilinea</taxon>
    </lineage>
</organism>
<protein>
    <submittedName>
        <fullName evidence="1">Uncharacterized protein</fullName>
    </submittedName>
</protein>
<sequence>MGLRPKPHFLCGVGGYAANTAQKELISVGSTTEPAARWRGGAVAELVEATAPPPPNLSRKAVLTA</sequence>
<dbReference type="AlphaFoldDB" id="A0A2A6RL65"/>
<comment type="caution">
    <text evidence="1">The sequence shown here is derived from an EMBL/GenBank/DDBJ whole genome shotgun (WGS) entry which is preliminary data.</text>
</comment>
<reference evidence="2" key="1">
    <citation type="submission" date="2017-08" db="EMBL/GenBank/DDBJ databases">
        <authorList>
            <person name="Grouzdev D.S."/>
            <person name="Gaisin V.A."/>
            <person name="Rysina M.S."/>
            <person name="Gorlenko V.M."/>
        </authorList>
    </citation>
    <scope>NUCLEOTIDE SEQUENCE [LARGE SCALE GENOMIC DNA]</scope>
    <source>
        <strain evidence="2">Kir15-3F</strain>
    </source>
</reference>
<keyword evidence="2" id="KW-1185">Reference proteome</keyword>
<proteinExistence type="predicted"/>
<accession>A0A2A6RL65</accession>
<name>A0A2A6RL65_9CHLR</name>
<evidence type="ECO:0000313" key="2">
    <source>
        <dbReference type="Proteomes" id="UP000220527"/>
    </source>
</evidence>
<evidence type="ECO:0000313" key="1">
    <source>
        <dbReference type="EMBL" id="PDW03817.1"/>
    </source>
</evidence>
<gene>
    <name evidence="1" type="ORF">CJ255_06595</name>
</gene>